<name>A0A0D2X3B6_CAPO3</name>
<proteinExistence type="predicted"/>
<sequence length="423" mass="46358">MFSLSSNARATSRLVSLARCISSPATASAAAAATAKSAAATVVAPPSTASKGAEGLVSTKDDSIVSTKMTVKDLFNVRFYQRGKDDAAFQELDRMCSQGTKTNLVSEFPLELAFEDIQKRGEGNIIECKTTGVLAATNRSYIHPVIVDGIERTLSYQFLLRVNPNFRNNSLGSYITGLAVKRDCKVYKADYFSAYVIETNVTSSGVQRKIEASNSLLADFETLGTYSSIAYQLRKDQPFQTPLDATTAAGVKIEHITDRAEQERIIRSSELINRQIFPADLTDLLASPLNLGLYVATDAAGRKAGALAWHSGRVRKTYVLNGDFQYDKSVLLHNPFTSAQTPEALALLHHLIYSLGNQFTAAGDFTSMFTFINKLNPITPALVARSSLHVEWLLKFWQSSGEKRTCDMSNGRSAWFDPRTCLI</sequence>
<protein>
    <submittedName>
        <fullName evidence="1">Uncharacterized protein</fullName>
    </submittedName>
</protein>
<dbReference type="RefSeq" id="XP_004347472.1">
    <property type="nucleotide sequence ID" value="XM_004347422.2"/>
</dbReference>
<dbReference type="AlphaFoldDB" id="A0A0D2X3B6"/>
<evidence type="ECO:0000313" key="2">
    <source>
        <dbReference type="Proteomes" id="UP000008743"/>
    </source>
</evidence>
<dbReference type="EMBL" id="KE346366">
    <property type="protein sequence ID" value="KJE94024.1"/>
    <property type="molecule type" value="Genomic_DNA"/>
</dbReference>
<evidence type="ECO:0000313" key="1">
    <source>
        <dbReference type="EMBL" id="KJE94024.1"/>
    </source>
</evidence>
<organism evidence="1 2">
    <name type="scientific">Capsaspora owczarzaki (strain ATCC 30864)</name>
    <dbReference type="NCBI Taxonomy" id="595528"/>
    <lineage>
        <taxon>Eukaryota</taxon>
        <taxon>Filasterea</taxon>
        <taxon>Capsaspora</taxon>
    </lineage>
</organism>
<dbReference type="InParanoid" id="A0A0D2X3B6"/>
<reference evidence="2" key="1">
    <citation type="submission" date="2011-02" db="EMBL/GenBank/DDBJ databases">
        <title>The Genome Sequence of Capsaspora owczarzaki ATCC 30864.</title>
        <authorList>
            <person name="Russ C."/>
            <person name="Cuomo C."/>
            <person name="Burger G."/>
            <person name="Gray M.W."/>
            <person name="Holland P.W.H."/>
            <person name="King N."/>
            <person name="Lang F.B.F."/>
            <person name="Roger A.J."/>
            <person name="Ruiz-Trillo I."/>
            <person name="Young S.K."/>
            <person name="Zeng Q."/>
            <person name="Gargeya S."/>
            <person name="Alvarado L."/>
            <person name="Berlin A."/>
            <person name="Chapman S.B."/>
            <person name="Chen Z."/>
            <person name="Freedman E."/>
            <person name="Gellesch M."/>
            <person name="Goldberg J."/>
            <person name="Griggs A."/>
            <person name="Gujja S."/>
            <person name="Heilman E."/>
            <person name="Heiman D."/>
            <person name="Howarth C."/>
            <person name="Mehta T."/>
            <person name="Neiman D."/>
            <person name="Pearson M."/>
            <person name="Roberts A."/>
            <person name="Saif S."/>
            <person name="Shea T."/>
            <person name="Shenoy N."/>
            <person name="Sisk P."/>
            <person name="Stolte C."/>
            <person name="Sykes S."/>
            <person name="White J."/>
            <person name="Yandava C."/>
            <person name="Haas B."/>
            <person name="Nusbaum C."/>
            <person name="Birren B."/>
        </authorList>
    </citation>
    <scope>NUCLEOTIDE SEQUENCE</scope>
    <source>
        <strain evidence="2">ATCC 30864</strain>
    </source>
</reference>
<keyword evidence="2" id="KW-1185">Reference proteome</keyword>
<accession>A0A0D2X3B6</accession>
<dbReference type="Proteomes" id="UP000008743">
    <property type="component" value="Unassembled WGS sequence"/>
</dbReference>
<gene>
    <name evidence="1" type="ORF">CAOG_004725</name>
</gene>